<keyword evidence="5" id="KW-0496">Mitochondrion</keyword>
<accession>A0ABY6L7P9</accession>
<evidence type="ECO:0000256" key="7">
    <source>
        <dbReference type="ARBA" id="ARBA00040545"/>
    </source>
</evidence>
<evidence type="ECO:0000256" key="2">
    <source>
        <dbReference type="ARBA" id="ARBA00022832"/>
    </source>
</evidence>
<evidence type="ECO:0000313" key="9">
    <source>
        <dbReference type="Proteomes" id="UP001235939"/>
    </source>
</evidence>
<evidence type="ECO:0000256" key="3">
    <source>
        <dbReference type="ARBA" id="ARBA00022946"/>
    </source>
</evidence>
<proteinExistence type="predicted"/>
<keyword evidence="4" id="KW-0443">Lipid metabolism</keyword>
<dbReference type="InterPro" id="IPR014748">
    <property type="entry name" value="Enoyl-CoA_hydra_C"/>
</dbReference>
<organism evidence="8 9">
    <name type="scientific">Cordylochernes scorpioides</name>
    <dbReference type="NCBI Taxonomy" id="51811"/>
    <lineage>
        <taxon>Eukaryota</taxon>
        <taxon>Metazoa</taxon>
        <taxon>Ecdysozoa</taxon>
        <taxon>Arthropoda</taxon>
        <taxon>Chelicerata</taxon>
        <taxon>Arachnida</taxon>
        <taxon>Pseudoscorpiones</taxon>
        <taxon>Cheliferoidea</taxon>
        <taxon>Chernetidae</taxon>
        <taxon>Cordylochernes</taxon>
    </lineage>
</organism>
<dbReference type="Gene3D" id="3.90.226.10">
    <property type="entry name" value="2-enoyl-CoA Hydratase, Chain A, domain 1"/>
    <property type="match status" value="2"/>
</dbReference>
<keyword evidence="2" id="KW-0276">Fatty acid metabolism</keyword>
<dbReference type="Proteomes" id="UP001235939">
    <property type="component" value="Chromosome 14"/>
</dbReference>
<dbReference type="EMBL" id="CP092876">
    <property type="protein sequence ID" value="UYV77048.1"/>
    <property type="molecule type" value="Genomic_DNA"/>
</dbReference>
<evidence type="ECO:0000313" key="8">
    <source>
        <dbReference type="EMBL" id="UYV77048.1"/>
    </source>
</evidence>
<dbReference type="PANTHER" id="PTHR43602:SF1">
    <property type="entry name" value="ENOYL-COA HYDRATASE DOMAIN-CONTAINING PROTEIN 3, MITOCHONDRIAL"/>
    <property type="match status" value="1"/>
</dbReference>
<gene>
    <name evidence="8" type="ORF">LAZ67_14003007</name>
</gene>
<dbReference type="PANTHER" id="PTHR43602">
    <property type="match status" value="1"/>
</dbReference>
<sequence>MMEAIHADRTRDLDSLRCIVISSTGPVFSSGHDLKELYRVNFGLFCSTPGIALARAVPRKMAAYMLLTGRPISATEALRCGLVSHVVPESQLQDLTEQIIKDIQNKSRAVVAQGKEFFYHQIQHPVESAYQDGTQAMVENLGLKDCGAGLKAFFEKKAPEWSHKN</sequence>
<evidence type="ECO:0000256" key="6">
    <source>
        <dbReference type="ARBA" id="ARBA00037410"/>
    </source>
</evidence>
<dbReference type="SUPFAM" id="SSF52096">
    <property type="entry name" value="ClpP/crotonase"/>
    <property type="match status" value="1"/>
</dbReference>
<dbReference type="InterPro" id="IPR001753">
    <property type="entry name" value="Enoyl-CoA_hydra/iso"/>
</dbReference>
<keyword evidence="9" id="KW-1185">Reference proteome</keyword>
<reference evidence="8 9" key="1">
    <citation type="submission" date="2022-01" db="EMBL/GenBank/DDBJ databases">
        <title>A chromosomal length assembly of Cordylochernes scorpioides.</title>
        <authorList>
            <person name="Zeh D."/>
            <person name="Zeh J."/>
        </authorList>
    </citation>
    <scope>NUCLEOTIDE SEQUENCE [LARGE SCALE GENOMIC DNA]</scope>
    <source>
        <strain evidence="8">IN4F17</strain>
        <tissue evidence="8">Whole Body</tissue>
    </source>
</reference>
<dbReference type="Gene3D" id="1.10.12.10">
    <property type="entry name" value="Lyase 2-enoyl-coa Hydratase, Chain A, domain 2"/>
    <property type="match status" value="1"/>
</dbReference>
<dbReference type="InterPro" id="IPR029045">
    <property type="entry name" value="ClpP/crotonase-like_dom_sf"/>
</dbReference>
<evidence type="ECO:0000256" key="1">
    <source>
        <dbReference type="ARBA" id="ARBA00004173"/>
    </source>
</evidence>
<keyword evidence="3" id="KW-0809">Transit peptide</keyword>
<dbReference type="Pfam" id="PF00378">
    <property type="entry name" value="ECH_1"/>
    <property type="match status" value="1"/>
</dbReference>
<evidence type="ECO:0000256" key="5">
    <source>
        <dbReference type="ARBA" id="ARBA00023128"/>
    </source>
</evidence>
<comment type="subcellular location">
    <subcellularLocation>
        <location evidence="1">Mitochondrion</location>
    </subcellularLocation>
</comment>
<comment type="function">
    <text evidence="6">May play a role in fatty acid biosynthesis and insulin sensitivity.</text>
</comment>
<evidence type="ECO:0000256" key="4">
    <source>
        <dbReference type="ARBA" id="ARBA00023098"/>
    </source>
</evidence>
<dbReference type="CDD" id="cd06558">
    <property type="entry name" value="crotonase-like"/>
    <property type="match status" value="1"/>
</dbReference>
<name>A0ABY6L7P9_9ARAC</name>
<protein>
    <recommendedName>
        <fullName evidence="7">Enoyl-CoA hydratase domain-containing protein 3, mitochondrial</fullName>
    </recommendedName>
</protein>
<dbReference type="InterPro" id="IPR052377">
    <property type="entry name" value="Mitochondrial_ECH-domain"/>
</dbReference>